<protein>
    <submittedName>
        <fullName evidence="9">MMPL family protein</fullName>
    </submittedName>
</protein>
<feature type="transmembrane region" description="Helical" evidence="7">
    <location>
        <begin position="901"/>
        <end position="924"/>
    </location>
</feature>
<feature type="transmembrane region" description="Helical" evidence="7">
    <location>
        <begin position="930"/>
        <end position="954"/>
    </location>
</feature>
<keyword evidence="3 7" id="KW-0812">Transmembrane</keyword>
<evidence type="ECO:0000256" key="4">
    <source>
        <dbReference type="ARBA" id="ARBA00022989"/>
    </source>
</evidence>
<feature type="compositionally biased region" description="Low complexity" evidence="6">
    <location>
        <begin position="1016"/>
        <end position="1026"/>
    </location>
</feature>
<accession>A0A5B9QAW5</accession>
<dbReference type="GO" id="GO:0005886">
    <property type="term" value="C:plasma membrane"/>
    <property type="evidence" value="ECO:0007669"/>
    <property type="project" value="UniProtKB-SubCell"/>
</dbReference>
<feature type="transmembrane region" description="Helical" evidence="7">
    <location>
        <begin position="262"/>
        <end position="282"/>
    </location>
</feature>
<feature type="transmembrane region" description="Helical" evidence="7">
    <location>
        <begin position="347"/>
        <end position="365"/>
    </location>
</feature>
<dbReference type="Pfam" id="PF03176">
    <property type="entry name" value="MMPL"/>
    <property type="match status" value="1"/>
</dbReference>
<evidence type="ECO:0000259" key="8">
    <source>
        <dbReference type="Pfam" id="PF03176"/>
    </source>
</evidence>
<dbReference type="OrthoDB" id="2112773at2"/>
<dbReference type="EMBL" id="CP042913">
    <property type="protein sequence ID" value="QEG34046.1"/>
    <property type="molecule type" value="Genomic_DNA"/>
</dbReference>
<feature type="compositionally biased region" description="Basic and acidic residues" evidence="6">
    <location>
        <begin position="1043"/>
        <end position="1053"/>
    </location>
</feature>
<evidence type="ECO:0000256" key="5">
    <source>
        <dbReference type="ARBA" id="ARBA00023136"/>
    </source>
</evidence>
<feature type="compositionally biased region" description="Polar residues" evidence="6">
    <location>
        <begin position="1030"/>
        <end position="1042"/>
    </location>
</feature>
<dbReference type="KEGG" id="bgok:Pr1d_13180"/>
<keyword evidence="2" id="KW-1003">Cell membrane</keyword>
<comment type="subcellular location">
    <subcellularLocation>
        <location evidence="1">Cell membrane</location>
        <topology evidence="1">Multi-pass membrane protein</topology>
    </subcellularLocation>
</comment>
<evidence type="ECO:0000313" key="9">
    <source>
        <dbReference type="EMBL" id="QEG34046.1"/>
    </source>
</evidence>
<keyword evidence="4 7" id="KW-1133">Transmembrane helix</keyword>
<feature type="transmembrane region" description="Helical" evidence="7">
    <location>
        <begin position="436"/>
        <end position="454"/>
    </location>
</feature>
<organism evidence="9 10">
    <name type="scientific">Bythopirellula goksoeyrii</name>
    <dbReference type="NCBI Taxonomy" id="1400387"/>
    <lineage>
        <taxon>Bacteria</taxon>
        <taxon>Pseudomonadati</taxon>
        <taxon>Planctomycetota</taxon>
        <taxon>Planctomycetia</taxon>
        <taxon>Pirellulales</taxon>
        <taxon>Lacipirellulaceae</taxon>
        <taxon>Bythopirellula</taxon>
    </lineage>
</organism>
<evidence type="ECO:0000256" key="1">
    <source>
        <dbReference type="ARBA" id="ARBA00004651"/>
    </source>
</evidence>
<feature type="transmembrane region" description="Helical" evidence="7">
    <location>
        <begin position="858"/>
        <end position="880"/>
    </location>
</feature>
<dbReference type="AlphaFoldDB" id="A0A5B9QAW5"/>
<name>A0A5B9QAW5_9BACT</name>
<keyword evidence="5 7" id="KW-0472">Membrane</keyword>
<evidence type="ECO:0000256" key="2">
    <source>
        <dbReference type="ARBA" id="ARBA00022475"/>
    </source>
</evidence>
<dbReference type="InterPro" id="IPR050545">
    <property type="entry name" value="Mycobact_MmpL"/>
</dbReference>
<dbReference type="Proteomes" id="UP000323917">
    <property type="component" value="Chromosome"/>
</dbReference>
<evidence type="ECO:0000313" key="10">
    <source>
        <dbReference type="Proteomes" id="UP000323917"/>
    </source>
</evidence>
<evidence type="ECO:0000256" key="6">
    <source>
        <dbReference type="SAM" id="MobiDB-lite"/>
    </source>
</evidence>
<feature type="transmembrane region" description="Helical" evidence="7">
    <location>
        <begin position="377"/>
        <end position="398"/>
    </location>
</feature>
<proteinExistence type="predicted"/>
<feature type="transmembrane region" description="Helical" evidence="7">
    <location>
        <begin position="830"/>
        <end position="852"/>
    </location>
</feature>
<feature type="transmembrane region" description="Helical" evidence="7">
    <location>
        <begin position="807"/>
        <end position="823"/>
    </location>
</feature>
<dbReference type="InterPro" id="IPR004869">
    <property type="entry name" value="MMPL_dom"/>
</dbReference>
<feature type="region of interest" description="Disordered" evidence="6">
    <location>
        <begin position="996"/>
        <end position="1073"/>
    </location>
</feature>
<dbReference type="PANTHER" id="PTHR33406">
    <property type="entry name" value="MEMBRANE PROTEIN MJ1562-RELATED"/>
    <property type="match status" value="1"/>
</dbReference>
<dbReference type="Gene3D" id="1.20.1640.10">
    <property type="entry name" value="Multidrug efflux transporter AcrB transmembrane domain"/>
    <property type="match status" value="2"/>
</dbReference>
<dbReference type="SUPFAM" id="SSF82866">
    <property type="entry name" value="Multidrug efflux transporter AcrB transmembrane domain"/>
    <property type="match status" value="2"/>
</dbReference>
<dbReference type="PANTHER" id="PTHR33406:SF12">
    <property type="entry name" value="BLR2997 PROTEIN"/>
    <property type="match status" value="1"/>
</dbReference>
<gene>
    <name evidence="9" type="ORF">Pr1d_13180</name>
</gene>
<dbReference type="RefSeq" id="WP_148072742.1">
    <property type="nucleotide sequence ID" value="NZ_CP042913.1"/>
</dbReference>
<evidence type="ECO:0000256" key="3">
    <source>
        <dbReference type="ARBA" id="ARBA00022692"/>
    </source>
</evidence>
<keyword evidence="10" id="KW-1185">Reference proteome</keyword>
<reference evidence="9 10" key="1">
    <citation type="submission" date="2019-08" db="EMBL/GenBank/DDBJ databases">
        <title>Deep-cultivation of Planctomycetes and their phenomic and genomic characterization uncovers novel biology.</title>
        <authorList>
            <person name="Wiegand S."/>
            <person name="Jogler M."/>
            <person name="Boedeker C."/>
            <person name="Pinto D."/>
            <person name="Vollmers J."/>
            <person name="Rivas-Marin E."/>
            <person name="Kohn T."/>
            <person name="Peeters S.H."/>
            <person name="Heuer A."/>
            <person name="Rast P."/>
            <person name="Oberbeckmann S."/>
            <person name="Bunk B."/>
            <person name="Jeske O."/>
            <person name="Meyerdierks A."/>
            <person name="Storesund J.E."/>
            <person name="Kallscheuer N."/>
            <person name="Luecker S."/>
            <person name="Lage O.M."/>
            <person name="Pohl T."/>
            <person name="Merkel B.J."/>
            <person name="Hornburger P."/>
            <person name="Mueller R.-W."/>
            <person name="Bruemmer F."/>
            <person name="Labrenz M."/>
            <person name="Spormann A.M."/>
            <person name="Op den Camp H."/>
            <person name="Overmann J."/>
            <person name="Amann R."/>
            <person name="Jetten M.S.M."/>
            <person name="Mascher T."/>
            <person name="Medema M.H."/>
            <person name="Devos D.P."/>
            <person name="Kaster A.-K."/>
            <person name="Ovreas L."/>
            <person name="Rohde M."/>
            <person name="Galperin M.Y."/>
            <person name="Jogler C."/>
        </authorList>
    </citation>
    <scope>NUCLEOTIDE SEQUENCE [LARGE SCALE GENOMIC DNA]</scope>
    <source>
        <strain evidence="9 10">Pr1d</strain>
    </source>
</reference>
<sequence>MTSPDQIDKPSFLARKTFGQPNYFLLALAAAFLIALLPRGARRAIESNTNKAEDWLPPNYSESIDLRWFRDHFVGEQFALVSWDDCTLGNTEKLDQLERKLIPGKEALAQAGPDSDLAKRSRWYKRVISGPAVLEELTTPPVSLGYGDAVKRLEGALVGPVKRDAEGNSLGNESRTTCLIVFLSEEATKDNKTMRAAIEKITEIATTECAISADSIHMGGPPVDNITIDVEGERTLIRLALLAGLVGFGLSYWCFRSVKITSIVFAIGVLSAGMSLAVVFYFGILEVMVTGSDRPRLGTVDAILMSMPAVVYVLGLSGAIHIVNYYRDARREQGLKGAAESAVRHGWWPCTLAAFTTAVGLGSLFTSDILPIKKFGLFTGISVLGTVVVLFTLLPVFLHRFPISDDLIKRQSGDHEHGHLPDWALRLFGIVIGRNVWTCCFWLVVMGIFAFGFTRIGTSVQLLKLLDQDTRLIHDYAWLEKNLGNLVPMEVVLTVPPEKIRTAEEHAEADGKQYRMTMLERLDLMREIQSRIEEFPEISRVMSVATFTPESTNTGIGGADRSADYAKNKSLEEHREQLLSGDYLRMERDKKTNEETGRELWRVSARVAALGDQDNDNGGIDYGEFVEDLKAAVDPVLVAYQQRDMIVEQLHEQGKQLDGSQVTILYRTPHGDPEPTPTAQESVLRSLLLKSGVQPKSGGKARAVSFYNLSEFDEHKNDADYVDRAIKALSNQDALILVSAGSDPTAKSFAKRGLPLIDVTDFDIDLSSAAVNVGNADEPRPIRSVYTGMVPLVYKTQRQLLISLNESIMWATVLIAVVMMFLLKSPMAGLISMIPNVFPIVIIFGALGWLGIKVDIGIMMTASVALGVAVDDTIHFLTWFRRGIKIGLGRVQAVMLAYDRCAMAMLQTTLIGGLGLAVFATSTFTPTQQFGYLMISMLGAALVGDLLLLPAILASPLGVFFGGSISKEGTAALATPGAFADATKELIEELHRSGQLNDFSSPVDPSDEPQSPTPTAPKVAPAVPAPLASRDSQLPAQSTRTLLSDEDRKDLVDGPHAALHARLRNLRRETPQR</sequence>
<feature type="transmembrane region" description="Helical" evidence="7">
    <location>
        <begin position="302"/>
        <end position="326"/>
    </location>
</feature>
<feature type="transmembrane region" description="Helical" evidence="7">
    <location>
        <begin position="236"/>
        <end position="255"/>
    </location>
</feature>
<evidence type="ECO:0000256" key="7">
    <source>
        <dbReference type="SAM" id="Phobius"/>
    </source>
</evidence>
<feature type="domain" description="Membrane transport protein MMPL" evidence="8">
    <location>
        <begin position="181"/>
        <end position="398"/>
    </location>
</feature>